<dbReference type="PATRIC" id="fig|1346330.5.peg.2714"/>
<dbReference type="Proteomes" id="UP000016584">
    <property type="component" value="Unassembled WGS sequence"/>
</dbReference>
<proteinExistence type="predicted"/>
<dbReference type="Pfam" id="PF16344">
    <property type="entry name" value="FecR_C"/>
    <property type="match status" value="1"/>
</dbReference>
<accession>U2HC89</accession>
<dbReference type="RefSeq" id="WP_021070867.1">
    <property type="nucleotide sequence ID" value="NZ_ATDL01000015.1"/>
</dbReference>
<evidence type="ECO:0000259" key="2">
    <source>
        <dbReference type="Pfam" id="PF16344"/>
    </source>
</evidence>
<dbReference type="Gene3D" id="3.55.50.30">
    <property type="match status" value="1"/>
</dbReference>
<reference evidence="3 4" key="1">
    <citation type="journal article" date="2013" name="Genome Announc.">
        <title>The Draft Genome Sequence of Sphingomonas paucimobilis Strain HER1398 (Proteobacteria), Host to the Giant PAU Phage, Indicates That It Is a Member of the Genus Sphingobacterium (Bacteroidetes).</title>
        <authorList>
            <person name="White R.A.III."/>
            <person name="Suttle C.A."/>
        </authorList>
    </citation>
    <scope>NUCLEOTIDE SEQUENCE [LARGE SCALE GENOMIC DNA]</scope>
    <source>
        <strain evidence="3 4">HER1398</strain>
    </source>
</reference>
<dbReference type="Pfam" id="PF04773">
    <property type="entry name" value="FecR"/>
    <property type="match status" value="1"/>
</dbReference>
<dbReference type="OrthoDB" id="704021at2"/>
<feature type="domain" description="FecR protein" evidence="1">
    <location>
        <begin position="183"/>
        <end position="275"/>
    </location>
</feature>
<dbReference type="Gene3D" id="2.60.120.1440">
    <property type="match status" value="1"/>
</dbReference>
<dbReference type="STRING" id="1346330.M472_11360"/>
<evidence type="ECO:0000259" key="1">
    <source>
        <dbReference type="Pfam" id="PF04773"/>
    </source>
</evidence>
<dbReference type="PANTHER" id="PTHR30273">
    <property type="entry name" value="PERIPLASMIC SIGNAL SENSOR AND SIGMA FACTOR ACTIVATOR FECR-RELATED"/>
    <property type="match status" value="1"/>
</dbReference>
<organism evidence="3 4">
    <name type="scientific">Sphingobacterium paucimobilis HER1398</name>
    <dbReference type="NCBI Taxonomy" id="1346330"/>
    <lineage>
        <taxon>Bacteria</taxon>
        <taxon>Pseudomonadati</taxon>
        <taxon>Bacteroidota</taxon>
        <taxon>Sphingobacteriia</taxon>
        <taxon>Sphingobacteriales</taxon>
        <taxon>Sphingobacteriaceae</taxon>
        <taxon>Sphingobacterium</taxon>
    </lineage>
</organism>
<evidence type="ECO:0008006" key="5">
    <source>
        <dbReference type="Google" id="ProtNLM"/>
    </source>
</evidence>
<gene>
    <name evidence="3" type="ORF">M472_11360</name>
</gene>
<dbReference type="EMBL" id="ATDL01000015">
    <property type="protein sequence ID" value="ERJ59371.1"/>
    <property type="molecule type" value="Genomic_DNA"/>
</dbReference>
<evidence type="ECO:0000313" key="3">
    <source>
        <dbReference type="EMBL" id="ERJ59371.1"/>
    </source>
</evidence>
<feature type="domain" description="Protein FecR C-terminal" evidence="2">
    <location>
        <begin position="315"/>
        <end position="385"/>
    </location>
</feature>
<dbReference type="InterPro" id="IPR012373">
    <property type="entry name" value="Ferrdict_sens_TM"/>
</dbReference>
<comment type="caution">
    <text evidence="3">The sequence shown here is derived from an EMBL/GenBank/DDBJ whole genome shotgun (WGS) entry which is preliminary data.</text>
</comment>
<dbReference type="InterPro" id="IPR006860">
    <property type="entry name" value="FecR"/>
</dbReference>
<name>U2HC89_9SPHI</name>
<dbReference type="InterPro" id="IPR032508">
    <property type="entry name" value="FecR_C"/>
</dbReference>
<protein>
    <recommendedName>
        <fullName evidence="5">FecR protein domain-containing protein</fullName>
    </recommendedName>
</protein>
<dbReference type="PANTHER" id="PTHR30273:SF2">
    <property type="entry name" value="PROTEIN FECR"/>
    <property type="match status" value="1"/>
</dbReference>
<sequence>MENRQTLEELYDGYILGQLSAEELMDFIQRVQESDNAPILEQLVDNSFSQHTIVVDELEGKKAFYRFQKRLQLSNDTPTPSPRTKSSLHKLWRYVAATAAILLMVFLGKQYSIQRSSEVKVAHYQSIQDIKPGNTIAYIENTNGIQTPLAAEGELFVRDSYLQDGSGHILPHQKVDEEWLNLVVPKGGKYSITLSDGSKVIINSDSKLSFPKHFTATDRHIKLRGEAYFEVSHNPEKPFIVETALQRVRVLGTSFNIAAYPEERTVTTLVTGKVNINTADESRSLEPGMQGIITSGMIQVQPADLESALAWKNDKFVFVKTPLTDIIKQLERWYNVSINIQAGSESLSQKTFSGTIAKDASFEELLKLFKTTESIKVEVREGRIYLMK</sequence>
<dbReference type="GO" id="GO:0016989">
    <property type="term" value="F:sigma factor antagonist activity"/>
    <property type="evidence" value="ECO:0007669"/>
    <property type="project" value="TreeGrafter"/>
</dbReference>
<keyword evidence="4" id="KW-1185">Reference proteome</keyword>
<dbReference type="AlphaFoldDB" id="U2HC89"/>
<dbReference type="eggNOG" id="COG3712">
    <property type="taxonomic scope" value="Bacteria"/>
</dbReference>
<evidence type="ECO:0000313" key="4">
    <source>
        <dbReference type="Proteomes" id="UP000016584"/>
    </source>
</evidence>